<dbReference type="EMBL" id="CAEZWM010000317">
    <property type="protein sequence ID" value="CAB4675722.1"/>
    <property type="molecule type" value="Genomic_DNA"/>
</dbReference>
<evidence type="ECO:0000256" key="1">
    <source>
        <dbReference type="ARBA" id="ARBA00013064"/>
    </source>
</evidence>
<dbReference type="AlphaFoldDB" id="A0A6J6MPE1"/>
<dbReference type="InterPro" id="IPR001763">
    <property type="entry name" value="Rhodanese-like_dom"/>
</dbReference>
<feature type="compositionally biased region" description="Low complexity" evidence="2">
    <location>
        <begin position="9"/>
        <end position="19"/>
    </location>
</feature>
<proteinExistence type="predicted"/>
<organism evidence="5">
    <name type="scientific">freshwater metagenome</name>
    <dbReference type="NCBI Taxonomy" id="449393"/>
    <lineage>
        <taxon>unclassified sequences</taxon>
        <taxon>metagenomes</taxon>
        <taxon>ecological metagenomes</taxon>
    </lineage>
</organism>
<evidence type="ECO:0000256" key="2">
    <source>
        <dbReference type="SAM" id="MobiDB-lite"/>
    </source>
</evidence>
<gene>
    <name evidence="5" type="ORF">UFOPK2242_01738</name>
</gene>
<feature type="domain" description="Tyrosine specific protein phosphatases" evidence="3">
    <location>
        <begin position="192"/>
        <end position="230"/>
    </location>
</feature>
<protein>
    <recommendedName>
        <fullName evidence="1">protein-tyrosine-phosphatase</fullName>
        <ecNumber evidence="1">3.1.3.48</ecNumber>
    </recommendedName>
</protein>
<feature type="compositionally biased region" description="Low complexity" evidence="2">
    <location>
        <begin position="28"/>
        <end position="37"/>
    </location>
</feature>
<name>A0A6J6MPE1_9ZZZZ</name>
<feature type="domain" description="Rhodanese" evidence="4">
    <location>
        <begin position="129"/>
        <end position="233"/>
    </location>
</feature>
<dbReference type="InterPro" id="IPR000387">
    <property type="entry name" value="Tyr_Pase_dom"/>
</dbReference>
<dbReference type="PROSITE" id="PS50056">
    <property type="entry name" value="TYR_PHOSPHATASE_2"/>
    <property type="match status" value="1"/>
</dbReference>
<feature type="region of interest" description="Disordered" evidence="2">
    <location>
        <begin position="1"/>
        <end position="37"/>
    </location>
</feature>
<dbReference type="EC" id="3.1.3.48" evidence="1"/>
<dbReference type="Gene3D" id="3.90.190.10">
    <property type="entry name" value="Protein tyrosine phosphatase superfamily"/>
    <property type="match status" value="1"/>
</dbReference>
<evidence type="ECO:0000259" key="4">
    <source>
        <dbReference type="PROSITE" id="PS50206"/>
    </source>
</evidence>
<dbReference type="PROSITE" id="PS50206">
    <property type="entry name" value="RHODANESE_3"/>
    <property type="match status" value="1"/>
</dbReference>
<dbReference type="SUPFAM" id="SSF52799">
    <property type="entry name" value="(Phosphotyrosine protein) phosphatases II"/>
    <property type="match status" value="1"/>
</dbReference>
<dbReference type="InterPro" id="IPR029021">
    <property type="entry name" value="Prot-tyrosine_phosphatase-like"/>
</dbReference>
<accession>A0A6J6MPE1</accession>
<evidence type="ECO:0000259" key="3">
    <source>
        <dbReference type="PROSITE" id="PS50056"/>
    </source>
</evidence>
<evidence type="ECO:0000313" key="5">
    <source>
        <dbReference type="EMBL" id="CAB4675722.1"/>
    </source>
</evidence>
<reference evidence="5" key="1">
    <citation type="submission" date="2020-05" db="EMBL/GenBank/DDBJ databases">
        <authorList>
            <person name="Chiriac C."/>
            <person name="Salcher M."/>
            <person name="Ghai R."/>
            <person name="Kavagutti S V."/>
        </authorList>
    </citation>
    <scope>NUCLEOTIDE SEQUENCE</scope>
</reference>
<dbReference type="GO" id="GO:0004725">
    <property type="term" value="F:protein tyrosine phosphatase activity"/>
    <property type="evidence" value="ECO:0007669"/>
    <property type="project" value="UniProtKB-EC"/>
</dbReference>
<sequence>MNQNPDHTTTGSPSGAKSSPSKRRHSSRPSGRASHAARIAAWAVETTERAEEQTITEQTSAVQNITSSPSPLETLKLLLEAQRGHDLTRVGSTYESLRGIDTVHEGLILSCQLGESLNEKANRLGQWVAAGVTHIVDCRIEDSDEEFVALHAPHITYIYAPTDDDGLEREPEWFDGALLDLGTALTDPDSILLVHCAAGINRGPSMAFRLLLEAGWEPVAALNAIREARPVTRVIYAPDALMHFYGERIWSSDSDVAEVAS</sequence>